<organism evidence="1 2">
    <name type="scientific">Macrophomina phaseolina (strain MS6)</name>
    <name type="common">Charcoal rot fungus</name>
    <dbReference type="NCBI Taxonomy" id="1126212"/>
    <lineage>
        <taxon>Eukaryota</taxon>
        <taxon>Fungi</taxon>
        <taxon>Dikarya</taxon>
        <taxon>Ascomycota</taxon>
        <taxon>Pezizomycotina</taxon>
        <taxon>Dothideomycetes</taxon>
        <taxon>Dothideomycetes incertae sedis</taxon>
        <taxon>Botryosphaeriales</taxon>
        <taxon>Botryosphaeriaceae</taxon>
        <taxon>Macrophomina</taxon>
    </lineage>
</organism>
<name>K2T0C7_MACPH</name>
<gene>
    <name evidence="1" type="ORF">MPH_00330</name>
</gene>
<dbReference type="EMBL" id="AHHD01000014">
    <property type="protein sequence ID" value="EKG22350.1"/>
    <property type="molecule type" value="Genomic_DNA"/>
</dbReference>
<dbReference type="VEuPathDB" id="FungiDB:MPH_00330"/>
<dbReference type="InParanoid" id="K2T0C7"/>
<dbReference type="AlphaFoldDB" id="K2T0C7"/>
<evidence type="ECO:0000313" key="2">
    <source>
        <dbReference type="Proteomes" id="UP000007129"/>
    </source>
</evidence>
<proteinExistence type="predicted"/>
<evidence type="ECO:0000313" key="1">
    <source>
        <dbReference type="EMBL" id="EKG22350.1"/>
    </source>
</evidence>
<protein>
    <submittedName>
        <fullName evidence="1">Uncharacterized protein</fullName>
    </submittedName>
</protein>
<sequence length="156" mass="17122">MQSSIFACHASDIASAFVSRLISSSRLTHGSVRILFCPTIAPRTAISSSDVSFDSSPGATERQDLSDDGFPRWKRGSRFPLDVLAPFSTSLQVEQESIWNHAFPFLAKRGIRPQPTSTLNLLLTIHISHRCWLSLLRSIHIGSQLGRPPSGNGLHS</sequence>
<dbReference type="HOGENOM" id="CLU_1686949_0_0_1"/>
<accession>K2T0C7</accession>
<dbReference type="Proteomes" id="UP000007129">
    <property type="component" value="Unassembled WGS sequence"/>
</dbReference>
<reference evidence="1 2" key="1">
    <citation type="journal article" date="2012" name="BMC Genomics">
        <title>Tools to kill: Genome of one of the most destructive plant pathogenic fungi Macrophomina phaseolina.</title>
        <authorList>
            <person name="Islam M.S."/>
            <person name="Haque M.S."/>
            <person name="Islam M.M."/>
            <person name="Emdad E.M."/>
            <person name="Halim A."/>
            <person name="Hossen Q.M.M."/>
            <person name="Hossain M.Z."/>
            <person name="Ahmed B."/>
            <person name="Rahim S."/>
            <person name="Rahman M.S."/>
            <person name="Alam M.M."/>
            <person name="Hou S."/>
            <person name="Wan X."/>
            <person name="Saito J.A."/>
            <person name="Alam M."/>
        </authorList>
    </citation>
    <scope>NUCLEOTIDE SEQUENCE [LARGE SCALE GENOMIC DNA]</scope>
    <source>
        <strain evidence="1 2">MS6</strain>
    </source>
</reference>
<comment type="caution">
    <text evidence="1">The sequence shown here is derived from an EMBL/GenBank/DDBJ whole genome shotgun (WGS) entry which is preliminary data.</text>
</comment>